<protein>
    <submittedName>
        <fullName evidence="6">MarR family transcriptional regulator</fullName>
    </submittedName>
</protein>
<feature type="domain" description="HTH marR-type" evidence="5">
    <location>
        <begin position="9"/>
        <end position="143"/>
    </location>
</feature>
<dbReference type="InterPro" id="IPR036388">
    <property type="entry name" value="WH-like_DNA-bd_sf"/>
</dbReference>
<evidence type="ECO:0000256" key="4">
    <source>
        <dbReference type="SAM" id="MobiDB-lite"/>
    </source>
</evidence>
<evidence type="ECO:0000259" key="5">
    <source>
        <dbReference type="PROSITE" id="PS50995"/>
    </source>
</evidence>
<gene>
    <name evidence="6" type="ORF">BFN67_02915</name>
</gene>
<dbReference type="SMART" id="SM00347">
    <property type="entry name" value="HTH_MARR"/>
    <property type="match status" value="1"/>
</dbReference>
<dbReference type="GO" id="GO:0003700">
    <property type="term" value="F:DNA-binding transcription factor activity"/>
    <property type="evidence" value="ECO:0007669"/>
    <property type="project" value="InterPro"/>
</dbReference>
<evidence type="ECO:0000256" key="3">
    <source>
        <dbReference type="ARBA" id="ARBA00023163"/>
    </source>
</evidence>
<dbReference type="Proteomes" id="UP000191905">
    <property type="component" value="Unassembled WGS sequence"/>
</dbReference>
<keyword evidence="7" id="KW-1185">Reference proteome</keyword>
<dbReference type="PANTHER" id="PTHR42756:SF1">
    <property type="entry name" value="TRANSCRIPTIONAL REPRESSOR OF EMRAB OPERON"/>
    <property type="match status" value="1"/>
</dbReference>
<evidence type="ECO:0000256" key="1">
    <source>
        <dbReference type="ARBA" id="ARBA00023015"/>
    </source>
</evidence>
<keyword evidence="2" id="KW-0238">DNA-binding</keyword>
<feature type="region of interest" description="Disordered" evidence="4">
    <location>
        <begin position="156"/>
        <end position="175"/>
    </location>
</feature>
<accession>A0A1V8RRN0</accession>
<keyword evidence="3" id="KW-0804">Transcription</keyword>
<dbReference type="PROSITE" id="PS01117">
    <property type="entry name" value="HTH_MARR_1"/>
    <property type="match status" value="1"/>
</dbReference>
<reference evidence="6 7" key="1">
    <citation type="journal article" date="2016" name="Int. J. Syst. Evol. Microbiol.">
        <title>Pseudaminobacter manganicus sp. nov., isolated from sludge of a manganese mine.</title>
        <authorList>
            <person name="Li J."/>
            <person name="Huang J."/>
            <person name="Liao S."/>
            <person name="Wang G."/>
        </authorList>
    </citation>
    <scope>NUCLEOTIDE SEQUENCE [LARGE SCALE GENOMIC DNA]</scope>
    <source>
        <strain evidence="6 7">JH-7</strain>
    </source>
</reference>
<dbReference type="InterPro" id="IPR023187">
    <property type="entry name" value="Tscrpt_reg_MarR-type_CS"/>
</dbReference>
<organism evidence="6 7">
    <name type="scientific">Manganibacter manganicus</name>
    <dbReference type="NCBI Taxonomy" id="1873176"/>
    <lineage>
        <taxon>Bacteria</taxon>
        <taxon>Pseudomonadati</taxon>
        <taxon>Pseudomonadota</taxon>
        <taxon>Alphaproteobacteria</taxon>
        <taxon>Hyphomicrobiales</taxon>
        <taxon>Phyllobacteriaceae</taxon>
        <taxon>Manganibacter</taxon>
    </lineage>
</organism>
<dbReference type="STRING" id="1873176.BFN67_02915"/>
<dbReference type="InterPro" id="IPR036390">
    <property type="entry name" value="WH_DNA-bd_sf"/>
</dbReference>
<dbReference type="Pfam" id="PF12802">
    <property type="entry name" value="MarR_2"/>
    <property type="match status" value="1"/>
</dbReference>
<evidence type="ECO:0000313" key="7">
    <source>
        <dbReference type="Proteomes" id="UP000191905"/>
    </source>
</evidence>
<dbReference type="PRINTS" id="PR00598">
    <property type="entry name" value="HTHMARR"/>
</dbReference>
<dbReference type="GO" id="GO:0003677">
    <property type="term" value="F:DNA binding"/>
    <property type="evidence" value="ECO:0007669"/>
    <property type="project" value="UniProtKB-KW"/>
</dbReference>
<dbReference type="Gene3D" id="1.10.10.10">
    <property type="entry name" value="Winged helix-like DNA-binding domain superfamily/Winged helix DNA-binding domain"/>
    <property type="match status" value="1"/>
</dbReference>
<feature type="compositionally biased region" description="Basic and acidic residues" evidence="4">
    <location>
        <begin position="165"/>
        <end position="175"/>
    </location>
</feature>
<keyword evidence="1" id="KW-0805">Transcription regulation</keyword>
<proteinExistence type="predicted"/>
<dbReference type="PROSITE" id="PS50995">
    <property type="entry name" value="HTH_MARR_2"/>
    <property type="match status" value="1"/>
</dbReference>
<name>A0A1V8RRN0_9HYPH</name>
<dbReference type="InterPro" id="IPR000835">
    <property type="entry name" value="HTH_MarR-typ"/>
</dbReference>
<evidence type="ECO:0000313" key="6">
    <source>
        <dbReference type="EMBL" id="OQM75872.1"/>
    </source>
</evidence>
<dbReference type="EMBL" id="MDET01000012">
    <property type="protein sequence ID" value="OQM75872.1"/>
    <property type="molecule type" value="Genomic_DNA"/>
</dbReference>
<dbReference type="OrthoDB" id="582199at2"/>
<dbReference type="SUPFAM" id="SSF46785">
    <property type="entry name" value="Winged helix' DNA-binding domain"/>
    <property type="match status" value="1"/>
</dbReference>
<dbReference type="PANTHER" id="PTHR42756">
    <property type="entry name" value="TRANSCRIPTIONAL REGULATOR, MARR"/>
    <property type="match status" value="1"/>
</dbReference>
<sequence length="175" mass="19343">MPLMNSDRQQTLGFLVHAAGRLVRKSFERRADGLGLGMSSSQWRLLFWVAKEEGVTQARLAELLEIEPISVSRLIDRMVQNGWIERRSDATDRRVRVIFTTKKGRDAYAELKAVARQVSDEALDGLPEETRQALVKGLEALIENLSLCDGTNASGELPCGSGRATDAKNDTLESA</sequence>
<evidence type="ECO:0000256" key="2">
    <source>
        <dbReference type="ARBA" id="ARBA00023125"/>
    </source>
</evidence>
<comment type="caution">
    <text evidence="6">The sequence shown here is derived from an EMBL/GenBank/DDBJ whole genome shotgun (WGS) entry which is preliminary data.</text>
</comment>
<dbReference type="AlphaFoldDB" id="A0A1V8RRN0"/>